<dbReference type="Pfam" id="PF00149">
    <property type="entry name" value="Metallophos"/>
    <property type="match status" value="1"/>
</dbReference>
<accession>A0A6N2SN71</accession>
<dbReference type="GO" id="GO:0016787">
    <property type="term" value="F:hydrolase activity"/>
    <property type="evidence" value="ECO:0007669"/>
    <property type="project" value="InterPro"/>
</dbReference>
<dbReference type="EMBL" id="CACRTF010000010">
    <property type="protein sequence ID" value="VYS95163.1"/>
    <property type="molecule type" value="Genomic_DNA"/>
</dbReference>
<evidence type="ECO:0000313" key="2">
    <source>
        <dbReference type="EMBL" id="VYS95163.1"/>
    </source>
</evidence>
<dbReference type="InterPro" id="IPR029052">
    <property type="entry name" value="Metallo-depent_PP-like"/>
</dbReference>
<dbReference type="Gene3D" id="3.60.21.10">
    <property type="match status" value="1"/>
</dbReference>
<dbReference type="SUPFAM" id="SSF56300">
    <property type="entry name" value="Metallo-dependent phosphatases"/>
    <property type="match status" value="1"/>
</dbReference>
<gene>
    <name evidence="2" type="ORF">CBLFYP116_01285</name>
</gene>
<dbReference type="AlphaFoldDB" id="A0A6N2SN71"/>
<reference evidence="2" key="1">
    <citation type="submission" date="2019-11" db="EMBL/GenBank/DDBJ databases">
        <authorList>
            <person name="Feng L."/>
        </authorList>
    </citation>
    <scope>NUCLEOTIDE SEQUENCE</scope>
    <source>
        <strain evidence="2">CbolteaeLFYP116</strain>
    </source>
</reference>
<proteinExistence type="predicted"/>
<sequence length="222" mass="26113">MTKDDYVIICGDFGYWDDSGEQRYWRKWLTEKSFTLLWVDGNHENYDMLKRIPAVSWKGGKAQFITPSIIRLMRGQVYDIGGVRFFTFGGAASHDIDGGILEPDDPDFKRKKKELDRGWKPYRVNHVSWWKEEMPSREEYDEGLGNLAKAGRKVDFIVSHCAPAHVQDIVTDGLYKHDNLTLYLESQSQTVSFEKWFFGHYHDNRNVLDKYIMLYEQIIRIV</sequence>
<dbReference type="InterPro" id="IPR004843">
    <property type="entry name" value="Calcineurin-like_PHP"/>
</dbReference>
<protein>
    <recommendedName>
        <fullName evidence="1">Calcineurin-like phosphoesterase domain-containing protein</fullName>
    </recommendedName>
</protein>
<name>A0A6N2SN71_9FIRM</name>
<organism evidence="2">
    <name type="scientific">Enterocloster bolteae</name>
    <dbReference type="NCBI Taxonomy" id="208479"/>
    <lineage>
        <taxon>Bacteria</taxon>
        <taxon>Bacillati</taxon>
        <taxon>Bacillota</taxon>
        <taxon>Clostridia</taxon>
        <taxon>Lachnospirales</taxon>
        <taxon>Lachnospiraceae</taxon>
        <taxon>Enterocloster</taxon>
    </lineage>
</organism>
<dbReference type="CDD" id="cd00838">
    <property type="entry name" value="MPP_superfamily"/>
    <property type="match status" value="1"/>
</dbReference>
<evidence type="ECO:0000259" key="1">
    <source>
        <dbReference type="Pfam" id="PF00149"/>
    </source>
</evidence>
<feature type="domain" description="Calcineurin-like phosphoesterase" evidence="1">
    <location>
        <begin position="3"/>
        <end position="203"/>
    </location>
</feature>